<dbReference type="RefSeq" id="WP_273440578.1">
    <property type="nucleotide sequence ID" value="NZ_CBDUFW010000036.1"/>
</dbReference>
<accession>A0A2N6CT80</accession>
<organism evidence="1 2">
    <name type="scientific">Sedimenticola selenatireducens</name>
    <dbReference type="NCBI Taxonomy" id="191960"/>
    <lineage>
        <taxon>Bacteria</taxon>
        <taxon>Pseudomonadati</taxon>
        <taxon>Pseudomonadota</taxon>
        <taxon>Gammaproteobacteria</taxon>
        <taxon>Chromatiales</taxon>
        <taxon>Sedimenticolaceae</taxon>
        <taxon>Sedimenticola</taxon>
    </lineage>
</organism>
<sequence length="124" mass="14458">MWVIIQGIPLNTTQKELQRFLKRQLGHKGWFGLPVRQQTRLKSAAILRMTDRVTGIVECHGLAQLETLDRDMETLRTLNGHQLHGRAVTVRKYYHRSARPQGARRNIPSLKSERRRLDLHVEMA</sequence>
<evidence type="ECO:0000313" key="1">
    <source>
        <dbReference type="EMBL" id="PLX60335.1"/>
    </source>
</evidence>
<dbReference type="Proteomes" id="UP000235015">
    <property type="component" value="Unassembled WGS sequence"/>
</dbReference>
<dbReference type="InterPro" id="IPR035979">
    <property type="entry name" value="RBD_domain_sf"/>
</dbReference>
<reference evidence="1 2" key="1">
    <citation type="submission" date="2017-11" db="EMBL/GenBank/DDBJ databases">
        <title>Genome-resolved metagenomics identifies genetic mobility, metabolic interactions, and unexpected diversity in perchlorate-reducing communities.</title>
        <authorList>
            <person name="Barnum T.P."/>
            <person name="Figueroa I.A."/>
            <person name="Carlstrom C.I."/>
            <person name="Lucas L.N."/>
            <person name="Engelbrektson A.L."/>
            <person name="Coates J.D."/>
        </authorList>
    </citation>
    <scope>NUCLEOTIDE SEQUENCE [LARGE SCALE GENOMIC DNA]</scope>
    <source>
        <strain evidence="1">BM301</strain>
    </source>
</reference>
<dbReference type="AlphaFoldDB" id="A0A2N6CT80"/>
<proteinExistence type="predicted"/>
<evidence type="ECO:0008006" key="3">
    <source>
        <dbReference type="Google" id="ProtNLM"/>
    </source>
</evidence>
<protein>
    <recommendedName>
        <fullName evidence="3">RNA-binding protein</fullName>
    </recommendedName>
</protein>
<name>A0A2N6CT80_9GAMM</name>
<dbReference type="GO" id="GO:0003676">
    <property type="term" value="F:nucleic acid binding"/>
    <property type="evidence" value="ECO:0007669"/>
    <property type="project" value="InterPro"/>
</dbReference>
<comment type="caution">
    <text evidence="1">The sequence shown here is derived from an EMBL/GenBank/DDBJ whole genome shotgun (WGS) entry which is preliminary data.</text>
</comment>
<dbReference type="EMBL" id="PKUN01000025">
    <property type="protein sequence ID" value="PLX60335.1"/>
    <property type="molecule type" value="Genomic_DNA"/>
</dbReference>
<dbReference type="Gene3D" id="3.30.70.330">
    <property type="match status" value="1"/>
</dbReference>
<dbReference type="SUPFAM" id="SSF54928">
    <property type="entry name" value="RNA-binding domain, RBD"/>
    <property type="match status" value="1"/>
</dbReference>
<dbReference type="InterPro" id="IPR012677">
    <property type="entry name" value="Nucleotide-bd_a/b_plait_sf"/>
</dbReference>
<gene>
    <name evidence="1" type="ORF">C0630_16190</name>
</gene>
<evidence type="ECO:0000313" key="2">
    <source>
        <dbReference type="Proteomes" id="UP000235015"/>
    </source>
</evidence>